<evidence type="ECO:0000259" key="7">
    <source>
        <dbReference type="Pfam" id="PF00892"/>
    </source>
</evidence>
<feature type="transmembrane region" description="Helical" evidence="6">
    <location>
        <begin position="192"/>
        <end position="212"/>
    </location>
</feature>
<evidence type="ECO:0000313" key="8">
    <source>
        <dbReference type="EMBL" id="NEY91015.1"/>
    </source>
</evidence>
<dbReference type="EMBL" id="JAAIVJ010000006">
    <property type="protein sequence ID" value="NEY91015.1"/>
    <property type="molecule type" value="Genomic_DNA"/>
</dbReference>
<dbReference type="InterPro" id="IPR050638">
    <property type="entry name" value="AA-Vitamin_Transporters"/>
</dbReference>
<evidence type="ECO:0000256" key="5">
    <source>
        <dbReference type="ARBA" id="ARBA00023136"/>
    </source>
</evidence>
<evidence type="ECO:0000256" key="6">
    <source>
        <dbReference type="SAM" id="Phobius"/>
    </source>
</evidence>
<dbReference type="InterPro" id="IPR000620">
    <property type="entry name" value="EamA_dom"/>
</dbReference>
<dbReference type="InterPro" id="IPR037185">
    <property type="entry name" value="EmrE-like"/>
</dbReference>
<keyword evidence="3 6" id="KW-0812">Transmembrane</keyword>
<gene>
    <name evidence="8" type="ORF">G4Z14_11975</name>
</gene>
<dbReference type="Proteomes" id="UP000477782">
    <property type="component" value="Unassembled WGS sequence"/>
</dbReference>
<dbReference type="SUPFAM" id="SSF103481">
    <property type="entry name" value="Multidrug resistance efflux transporter EmrE"/>
    <property type="match status" value="2"/>
</dbReference>
<proteinExistence type="predicted"/>
<feature type="transmembrane region" description="Helical" evidence="6">
    <location>
        <begin position="155"/>
        <end position="172"/>
    </location>
</feature>
<keyword evidence="4 6" id="KW-1133">Transmembrane helix</keyword>
<dbReference type="Pfam" id="PF00892">
    <property type="entry name" value="EamA"/>
    <property type="match status" value="2"/>
</dbReference>
<evidence type="ECO:0000256" key="2">
    <source>
        <dbReference type="ARBA" id="ARBA00022475"/>
    </source>
</evidence>
<evidence type="ECO:0000256" key="3">
    <source>
        <dbReference type="ARBA" id="ARBA00022692"/>
    </source>
</evidence>
<feature type="transmembrane region" description="Helical" evidence="6">
    <location>
        <begin position="73"/>
        <end position="92"/>
    </location>
</feature>
<feature type="transmembrane region" description="Helical" evidence="6">
    <location>
        <begin position="41"/>
        <end position="61"/>
    </location>
</feature>
<evidence type="ECO:0000256" key="1">
    <source>
        <dbReference type="ARBA" id="ARBA00004651"/>
    </source>
</evidence>
<feature type="transmembrane region" description="Helical" evidence="6">
    <location>
        <begin position="131"/>
        <end position="149"/>
    </location>
</feature>
<evidence type="ECO:0000256" key="4">
    <source>
        <dbReference type="ARBA" id="ARBA00022989"/>
    </source>
</evidence>
<protein>
    <submittedName>
        <fullName evidence="8">DMT family transporter</fullName>
    </submittedName>
</protein>
<name>A0A6M0QUB0_9RHOB</name>
<dbReference type="PANTHER" id="PTHR32322:SF18">
    <property type="entry name" value="S-ADENOSYLMETHIONINE_S-ADENOSYLHOMOCYSTEINE TRANSPORTER"/>
    <property type="match status" value="1"/>
</dbReference>
<dbReference type="PANTHER" id="PTHR32322">
    <property type="entry name" value="INNER MEMBRANE TRANSPORTER"/>
    <property type="match status" value="1"/>
</dbReference>
<keyword evidence="2" id="KW-1003">Cell membrane</keyword>
<comment type="caution">
    <text evidence="8">The sequence shown here is derived from an EMBL/GenBank/DDBJ whole genome shotgun (WGS) entry which is preliminary data.</text>
</comment>
<accession>A0A6M0QUB0</accession>
<feature type="domain" description="EamA" evidence="7">
    <location>
        <begin position="16"/>
        <end position="145"/>
    </location>
</feature>
<organism evidence="8 9">
    <name type="scientific">Tabrizicola oligotrophica</name>
    <dbReference type="NCBI Taxonomy" id="2710650"/>
    <lineage>
        <taxon>Bacteria</taxon>
        <taxon>Pseudomonadati</taxon>
        <taxon>Pseudomonadota</taxon>
        <taxon>Alphaproteobacteria</taxon>
        <taxon>Rhodobacterales</taxon>
        <taxon>Paracoccaceae</taxon>
        <taxon>Tabrizicola</taxon>
    </lineage>
</organism>
<feature type="transmembrane region" description="Helical" evidence="6">
    <location>
        <begin position="278"/>
        <end position="295"/>
    </location>
</feature>
<feature type="transmembrane region" description="Helical" evidence="6">
    <location>
        <begin position="12"/>
        <end position="29"/>
    </location>
</feature>
<comment type="subcellular location">
    <subcellularLocation>
        <location evidence="1">Cell membrane</location>
        <topology evidence="1">Multi-pass membrane protein</topology>
    </subcellularLocation>
</comment>
<dbReference type="AlphaFoldDB" id="A0A6M0QUB0"/>
<feature type="transmembrane region" description="Helical" evidence="6">
    <location>
        <begin position="98"/>
        <end position="119"/>
    </location>
</feature>
<feature type="transmembrane region" description="Helical" evidence="6">
    <location>
        <begin position="255"/>
        <end position="272"/>
    </location>
</feature>
<dbReference type="GO" id="GO:0005886">
    <property type="term" value="C:plasma membrane"/>
    <property type="evidence" value="ECO:0007669"/>
    <property type="project" value="UniProtKB-SubCell"/>
</dbReference>
<evidence type="ECO:0000313" key="9">
    <source>
        <dbReference type="Proteomes" id="UP000477782"/>
    </source>
</evidence>
<reference evidence="8 9" key="1">
    <citation type="submission" date="2020-02" db="EMBL/GenBank/DDBJ databases">
        <authorList>
            <person name="Chen W.-M."/>
        </authorList>
    </citation>
    <scope>NUCLEOTIDE SEQUENCE [LARGE SCALE GENOMIC DNA]</scope>
    <source>
        <strain evidence="8 9">KMS-5</strain>
    </source>
</reference>
<keyword evidence="9" id="KW-1185">Reference proteome</keyword>
<feature type="transmembrane region" description="Helical" evidence="6">
    <location>
        <begin position="224"/>
        <end position="243"/>
    </location>
</feature>
<feature type="domain" description="EamA" evidence="7">
    <location>
        <begin position="163"/>
        <end position="294"/>
    </location>
</feature>
<sequence length="301" mass="31769">MLSVGQPSRTGYAAILALIGIGWGSTQPLGKIAASTGHAPFGLIFWQLVVCVAVLGVLTVLRGKRLPMTRRALEFYVVVAFLGTLIPNYTFYLSVARLPAGIMSIIIATIPLIAFPIALALGMDRFSMRRIVGIVLGLSGVLLIALPQASLPERAMVAFLPVAMIGPLFYALENTYVAARGTGGLDAIQAMFGASLAGLVFCGPIMLALGHWFPMPMPPGRAEWALIGSSALHALLYASFVWLAARAGSVFASQSAYFTTASGIVWAMVLLGESFSPWVWAAAGLMLGGLMLVNPRERGSA</sequence>
<keyword evidence="5 6" id="KW-0472">Membrane</keyword>